<name>A0A4Z2J8N3_9TELE</name>
<gene>
    <name evidence="1" type="ORF">EYF80_003462</name>
</gene>
<organism evidence="1 2">
    <name type="scientific">Liparis tanakae</name>
    <name type="common">Tanaka's snailfish</name>
    <dbReference type="NCBI Taxonomy" id="230148"/>
    <lineage>
        <taxon>Eukaryota</taxon>
        <taxon>Metazoa</taxon>
        <taxon>Chordata</taxon>
        <taxon>Craniata</taxon>
        <taxon>Vertebrata</taxon>
        <taxon>Euteleostomi</taxon>
        <taxon>Actinopterygii</taxon>
        <taxon>Neopterygii</taxon>
        <taxon>Teleostei</taxon>
        <taxon>Neoteleostei</taxon>
        <taxon>Acanthomorphata</taxon>
        <taxon>Eupercaria</taxon>
        <taxon>Perciformes</taxon>
        <taxon>Cottioidei</taxon>
        <taxon>Cottales</taxon>
        <taxon>Liparidae</taxon>
        <taxon>Liparis</taxon>
    </lineage>
</organism>
<evidence type="ECO:0000313" key="1">
    <source>
        <dbReference type="EMBL" id="TNN86377.1"/>
    </source>
</evidence>
<keyword evidence="2" id="KW-1185">Reference proteome</keyword>
<reference evidence="1 2" key="1">
    <citation type="submission" date="2019-03" db="EMBL/GenBank/DDBJ databases">
        <title>First draft genome of Liparis tanakae, snailfish: a comprehensive survey of snailfish specific genes.</title>
        <authorList>
            <person name="Kim W."/>
            <person name="Song I."/>
            <person name="Jeong J.-H."/>
            <person name="Kim D."/>
            <person name="Kim S."/>
            <person name="Ryu S."/>
            <person name="Song J.Y."/>
            <person name="Lee S.K."/>
        </authorList>
    </citation>
    <scope>NUCLEOTIDE SEQUENCE [LARGE SCALE GENOMIC DNA]</scope>
    <source>
        <tissue evidence="1">Muscle</tissue>
    </source>
</reference>
<accession>A0A4Z2J8N3</accession>
<dbReference type="Proteomes" id="UP000314294">
    <property type="component" value="Unassembled WGS sequence"/>
</dbReference>
<proteinExistence type="predicted"/>
<evidence type="ECO:0000313" key="2">
    <source>
        <dbReference type="Proteomes" id="UP000314294"/>
    </source>
</evidence>
<dbReference type="AlphaFoldDB" id="A0A4Z2J8N3"/>
<comment type="caution">
    <text evidence="1">The sequence shown here is derived from an EMBL/GenBank/DDBJ whole genome shotgun (WGS) entry which is preliminary data.</text>
</comment>
<protein>
    <submittedName>
        <fullName evidence="1">Uncharacterized protein</fullName>
    </submittedName>
</protein>
<dbReference type="EMBL" id="SRLO01000016">
    <property type="protein sequence ID" value="TNN86377.1"/>
    <property type="molecule type" value="Genomic_DNA"/>
</dbReference>
<sequence>MLAYHMQCQHSESQLEDICHQQYQTIPQRGIVFACYSYDTAVGVGKRERSDQRKSTQRKRVFQTYSVGPTRRSLYRGSTRQFPLQPTSAPRVRDHIYERFSRADPSFVTWEHPAGSGPWCPIACSSPHCPVADYGSPCPISVPAENSIVSVKQTTTPTVIAASPQLQCCWKHNATKAEVGALSATCVFVFSSLCNIKTETLPKLVLRNKTRERRQR</sequence>